<evidence type="ECO:0000259" key="3">
    <source>
        <dbReference type="PROSITE" id="PS50102"/>
    </source>
</evidence>
<dbReference type="InterPro" id="IPR000504">
    <property type="entry name" value="RRM_dom"/>
</dbReference>
<dbReference type="SUPFAM" id="SSF54928">
    <property type="entry name" value="RNA-binding domain, RBD"/>
    <property type="match status" value="1"/>
</dbReference>
<dbReference type="eggNOG" id="ENOG502S4TA">
    <property type="taxonomic scope" value="Eukaryota"/>
</dbReference>
<reference evidence="4 7" key="1">
    <citation type="submission" date="2015-12" db="EMBL/GenBank/DDBJ databases">
        <title>Draft genome sequence of Moniliophthora roreri, the causal agent of frosty pod rot of cacao.</title>
        <authorList>
            <person name="Aime M.C."/>
            <person name="Diaz-Valderrama J.R."/>
            <person name="Kijpornyongpan T."/>
            <person name="Phillips-Mora W."/>
        </authorList>
    </citation>
    <scope>NUCLEOTIDE SEQUENCE [LARGE SCALE GENOMIC DNA]</scope>
    <source>
        <strain evidence="4 7">MCA 2952</strain>
    </source>
</reference>
<dbReference type="InterPro" id="IPR012677">
    <property type="entry name" value="Nucleotide-bd_a/b_plait_sf"/>
</dbReference>
<comment type="caution">
    <text evidence="4">The sequence shown here is derived from an EMBL/GenBank/DDBJ whole genome shotgun (WGS) entry which is preliminary data.</text>
</comment>
<dbReference type="Proteomes" id="UP000054988">
    <property type="component" value="Unassembled WGS sequence"/>
</dbReference>
<evidence type="ECO:0000256" key="2">
    <source>
        <dbReference type="SAM" id="MobiDB-lite"/>
    </source>
</evidence>
<dbReference type="PROSITE" id="PS50102">
    <property type="entry name" value="RRM"/>
    <property type="match status" value="1"/>
</dbReference>
<dbReference type="Gene3D" id="3.30.70.330">
    <property type="match status" value="1"/>
</dbReference>
<dbReference type="EMBL" id="LATX01000649">
    <property type="protein sequence ID" value="KTB45659.1"/>
    <property type="molecule type" value="Genomic_DNA"/>
</dbReference>
<evidence type="ECO:0000313" key="6">
    <source>
        <dbReference type="EMBL" id="KTB45659.1"/>
    </source>
</evidence>
<dbReference type="GO" id="GO:0003723">
    <property type="term" value="F:RNA binding"/>
    <property type="evidence" value="ECO:0007669"/>
    <property type="project" value="UniProtKB-UniRule"/>
</dbReference>
<dbReference type="InterPro" id="IPR050907">
    <property type="entry name" value="SRSF"/>
</dbReference>
<evidence type="ECO:0000313" key="5">
    <source>
        <dbReference type="EMBL" id="KTB45654.1"/>
    </source>
</evidence>
<dbReference type="EMBL" id="LATX01002235">
    <property type="protein sequence ID" value="KTB32374.1"/>
    <property type="molecule type" value="Genomic_DNA"/>
</dbReference>
<dbReference type="SMART" id="SM00360">
    <property type="entry name" value="RRM"/>
    <property type="match status" value="1"/>
</dbReference>
<feature type="region of interest" description="Disordered" evidence="2">
    <location>
        <begin position="119"/>
        <end position="269"/>
    </location>
</feature>
<protein>
    <recommendedName>
        <fullName evidence="3">RRM domain-containing protein</fullName>
    </recommendedName>
</protein>
<dbReference type="PANTHER" id="PTHR23147">
    <property type="entry name" value="SERINE/ARGININE RICH SPLICING FACTOR"/>
    <property type="match status" value="1"/>
</dbReference>
<dbReference type="Pfam" id="PF00076">
    <property type="entry name" value="RRM_1"/>
    <property type="match status" value="1"/>
</dbReference>
<accession>A0A0W0F7R6</accession>
<feature type="compositionally biased region" description="Basic and acidic residues" evidence="2">
    <location>
        <begin position="215"/>
        <end position="238"/>
    </location>
</feature>
<name>A0A0W0F7R6_MONRR</name>
<evidence type="ECO:0000256" key="1">
    <source>
        <dbReference type="PROSITE-ProRule" id="PRU00176"/>
    </source>
</evidence>
<keyword evidence="1" id="KW-0694">RNA-binding</keyword>
<gene>
    <name evidence="4" type="ORF">WG66_15040</name>
    <name evidence="6" type="ORF">WG66_1763</name>
    <name evidence="5" type="ORF">WG66_1766</name>
</gene>
<evidence type="ECO:0000313" key="7">
    <source>
        <dbReference type="Proteomes" id="UP000054988"/>
    </source>
</evidence>
<sequence length="269" mass="32113">MAVRYIDLFPTTIIHCPLLPLQDILKTQLFDDMKRILFVRGFHPATRARDLAYEFERYGPLIRCDVPAPRNPHAHHSPYAFVEFRSTRDAEDAYNDMEGRYFEGSRLSVEWAKNPPSSVWRFDRRGASPPPRSSRSGPDRDRSRSPRRSDRDRHLDGKRDRDRYADERDRRERDYRDRDRYADDRDRREKYADDRDRGRERRKSRTPPLPANGDRYADRERRRSLSPRDRERDRDRARTPPPPPMATAMAEPRDDRSVERAMTPPSYAR</sequence>
<dbReference type="EMBL" id="LATX01000650">
    <property type="protein sequence ID" value="KTB45654.1"/>
    <property type="molecule type" value="Genomic_DNA"/>
</dbReference>
<feature type="domain" description="RRM" evidence="3">
    <location>
        <begin position="35"/>
        <end position="114"/>
    </location>
</feature>
<feature type="compositionally biased region" description="Basic and acidic residues" evidence="2">
    <location>
        <begin position="137"/>
        <end position="199"/>
    </location>
</feature>
<dbReference type="InterPro" id="IPR035979">
    <property type="entry name" value="RBD_domain_sf"/>
</dbReference>
<dbReference type="AlphaFoldDB" id="A0A0W0F7R6"/>
<organism evidence="4 7">
    <name type="scientific">Moniliophthora roreri</name>
    <name type="common">Frosty pod rot fungus</name>
    <name type="synonym">Monilia roreri</name>
    <dbReference type="NCBI Taxonomy" id="221103"/>
    <lineage>
        <taxon>Eukaryota</taxon>
        <taxon>Fungi</taxon>
        <taxon>Dikarya</taxon>
        <taxon>Basidiomycota</taxon>
        <taxon>Agaricomycotina</taxon>
        <taxon>Agaricomycetes</taxon>
        <taxon>Agaricomycetidae</taxon>
        <taxon>Agaricales</taxon>
        <taxon>Marasmiineae</taxon>
        <taxon>Marasmiaceae</taxon>
        <taxon>Moniliophthora</taxon>
    </lineage>
</organism>
<proteinExistence type="predicted"/>
<evidence type="ECO:0000313" key="4">
    <source>
        <dbReference type="EMBL" id="KTB32374.1"/>
    </source>
</evidence>